<accession>A0A6A3CAJ6</accession>
<evidence type="ECO:0000313" key="2">
    <source>
        <dbReference type="Proteomes" id="UP000436088"/>
    </source>
</evidence>
<gene>
    <name evidence="1" type="ORF">F3Y22_tig00009796pilonHSYRG00044</name>
</gene>
<dbReference type="AlphaFoldDB" id="A0A6A3CAJ6"/>
<name>A0A6A3CAJ6_HIBSY</name>
<protein>
    <submittedName>
        <fullName evidence="1">Uncharacterized protein</fullName>
    </submittedName>
</protein>
<dbReference type="InterPro" id="IPR004158">
    <property type="entry name" value="DUF247_pln"/>
</dbReference>
<proteinExistence type="predicted"/>
<dbReference type="Proteomes" id="UP000436088">
    <property type="component" value="Unassembled WGS sequence"/>
</dbReference>
<organism evidence="1 2">
    <name type="scientific">Hibiscus syriacus</name>
    <name type="common">Rose of Sharon</name>
    <dbReference type="NCBI Taxonomy" id="106335"/>
    <lineage>
        <taxon>Eukaryota</taxon>
        <taxon>Viridiplantae</taxon>
        <taxon>Streptophyta</taxon>
        <taxon>Embryophyta</taxon>
        <taxon>Tracheophyta</taxon>
        <taxon>Spermatophyta</taxon>
        <taxon>Magnoliopsida</taxon>
        <taxon>eudicotyledons</taxon>
        <taxon>Gunneridae</taxon>
        <taxon>Pentapetalae</taxon>
        <taxon>rosids</taxon>
        <taxon>malvids</taxon>
        <taxon>Malvales</taxon>
        <taxon>Malvaceae</taxon>
        <taxon>Malvoideae</taxon>
        <taxon>Hibiscus</taxon>
    </lineage>
</organism>
<dbReference type="EMBL" id="VEPZ02000450">
    <property type="protein sequence ID" value="KAE8724861.1"/>
    <property type="molecule type" value="Genomic_DNA"/>
</dbReference>
<comment type="caution">
    <text evidence="1">The sequence shown here is derived from an EMBL/GenBank/DDBJ whole genome shotgun (WGS) entry which is preliminary data.</text>
</comment>
<evidence type="ECO:0000313" key="1">
    <source>
        <dbReference type="EMBL" id="KAE8724861.1"/>
    </source>
</evidence>
<dbReference type="Pfam" id="PF03140">
    <property type="entry name" value="DUF247"/>
    <property type="match status" value="1"/>
</dbReference>
<reference evidence="1" key="1">
    <citation type="submission" date="2019-09" db="EMBL/GenBank/DDBJ databases">
        <title>Draft genome information of white flower Hibiscus syriacus.</title>
        <authorList>
            <person name="Kim Y.-M."/>
        </authorList>
    </citation>
    <scope>NUCLEOTIDE SEQUENCE [LARGE SCALE GENOMIC DNA]</scope>
    <source>
        <strain evidence="1">YM2019G1</strain>
    </source>
</reference>
<keyword evidence="2" id="KW-1185">Reference proteome</keyword>
<sequence>MPLSCFGTCLHVLEVNRKSLLPDVLDGCRRQRKHRRKLRVPDHEDGDYIIRSAMELNEPRIWFKKTSERLRVGVGNEVTSYIFFMDIIDNEKDVALLYSTGIIQNATRSEVTKQWLHYARPG</sequence>